<evidence type="ECO:0000313" key="3">
    <source>
        <dbReference type="Proteomes" id="UP000887563"/>
    </source>
</evidence>
<sequence length="107" mass="11683">MLAKILVAIVFLQLVLESVNAQEGNKYPARPIDDFGAVTTDCPIHKKGGEHHKGHGKEKKEKKHKGTKKPKKPKKGGKTIPPNVEATTDGGEIVPKLKLNNDDEVNN</sequence>
<dbReference type="WBParaSite" id="Minc3s07785g41537">
    <property type="protein sequence ID" value="Minc3s07785g41537"/>
    <property type="gene ID" value="Minc3s07785g41537"/>
</dbReference>
<feature type="signal peptide" evidence="2">
    <location>
        <begin position="1"/>
        <end position="21"/>
    </location>
</feature>
<proteinExistence type="predicted"/>
<name>A0A914NP05_MELIC</name>
<protein>
    <submittedName>
        <fullName evidence="4">Candidate secreted effector</fullName>
    </submittedName>
</protein>
<evidence type="ECO:0000256" key="1">
    <source>
        <dbReference type="SAM" id="MobiDB-lite"/>
    </source>
</evidence>
<organism evidence="3 4">
    <name type="scientific">Meloidogyne incognita</name>
    <name type="common">Southern root-knot nematode worm</name>
    <name type="synonym">Oxyuris incognita</name>
    <dbReference type="NCBI Taxonomy" id="6306"/>
    <lineage>
        <taxon>Eukaryota</taxon>
        <taxon>Metazoa</taxon>
        <taxon>Ecdysozoa</taxon>
        <taxon>Nematoda</taxon>
        <taxon>Chromadorea</taxon>
        <taxon>Rhabditida</taxon>
        <taxon>Tylenchina</taxon>
        <taxon>Tylenchomorpha</taxon>
        <taxon>Tylenchoidea</taxon>
        <taxon>Meloidogynidae</taxon>
        <taxon>Meloidogyninae</taxon>
        <taxon>Meloidogyne</taxon>
        <taxon>Meloidogyne incognita group</taxon>
    </lineage>
</organism>
<dbReference type="AlphaFoldDB" id="A0A914NP05"/>
<evidence type="ECO:0000256" key="2">
    <source>
        <dbReference type="SAM" id="SignalP"/>
    </source>
</evidence>
<feature type="compositionally biased region" description="Basic residues" evidence="1">
    <location>
        <begin position="45"/>
        <end position="77"/>
    </location>
</feature>
<evidence type="ECO:0000313" key="4">
    <source>
        <dbReference type="WBParaSite" id="Minc3s07785g41537"/>
    </source>
</evidence>
<accession>A0A914NP05</accession>
<feature type="region of interest" description="Disordered" evidence="1">
    <location>
        <begin position="43"/>
        <end position="107"/>
    </location>
</feature>
<keyword evidence="2" id="KW-0732">Signal</keyword>
<feature type="chain" id="PRO_5037631860" evidence="2">
    <location>
        <begin position="22"/>
        <end position="107"/>
    </location>
</feature>
<reference evidence="4" key="1">
    <citation type="submission" date="2022-11" db="UniProtKB">
        <authorList>
            <consortium name="WormBaseParasite"/>
        </authorList>
    </citation>
    <scope>IDENTIFICATION</scope>
</reference>
<keyword evidence="3" id="KW-1185">Reference proteome</keyword>
<dbReference type="Proteomes" id="UP000887563">
    <property type="component" value="Unplaced"/>
</dbReference>